<evidence type="ECO:0000313" key="3">
    <source>
        <dbReference type="Proteomes" id="UP001274896"/>
    </source>
</evidence>
<dbReference type="Pfam" id="PF17919">
    <property type="entry name" value="RT_RNaseH_2"/>
    <property type="match status" value="1"/>
</dbReference>
<accession>A0AAE0Q912</accession>
<dbReference type="InterPro" id="IPR043502">
    <property type="entry name" value="DNA/RNA_pol_sf"/>
</dbReference>
<feature type="domain" description="Reverse transcriptase/retrotransposon-derived protein RNase H-like" evidence="1">
    <location>
        <begin position="2"/>
        <end position="68"/>
    </location>
</feature>
<comment type="caution">
    <text evidence="2">The sequence shown here is derived from an EMBL/GenBank/DDBJ whole genome shotgun (WGS) entry which is preliminary data.</text>
</comment>
<organism evidence="2 3">
    <name type="scientific">Hemibagrus guttatus</name>
    <dbReference type="NCBI Taxonomy" id="175788"/>
    <lineage>
        <taxon>Eukaryota</taxon>
        <taxon>Metazoa</taxon>
        <taxon>Chordata</taxon>
        <taxon>Craniata</taxon>
        <taxon>Vertebrata</taxon>
        <taxon>Euteleostomi</taxon>
        <taxon>Actinopterygii</taxon>
        <taxon>Neopterygii</taxon>
        <taxon>Teleostei</taxon>
        <taxon>Ostariophysi</taxon>
        <taxon>Siluriformes</taxon>
        <taxon>Bagridae</taxon>
        <taxon>Hemibagrus</taxon>
    </lineage>
</organism>
<reference evidence="2" key="1">
    <citation type="submission" date="2023-06" db="EMBL/GenBank/DDBJ databases">
        <title>Male Hemibagrus guttatus genome.</title>
        <authorList>
            <person name="Bian C."/>
        </authorList>
    </citation>
    <scope>NUCLEOTIDE SEQUENCE</scope>
    <source>
        <strain evidence="2">Male_cb2023</strain>
        <tissue evidence="2">Muscle</tissue>
    </source>
</reference>
<dbReference type="EMBL" id="JAUCMX010000019">
    <property type="protein sequence ID" value="KAK3516050.1"/>
    <property type="molecule type" value="Genomic_DNA"/>
</dbReference>
<gene>
    <name evidence="2" type="ORF">QTP70_004000</name>
</gene>
<protein>
    <recommendedName>
        <fullName evidence="1">Reverse transcriptase/retrotransposon-derived protein RNase H-like domain-containing protein</fullName>
    </recommendedName>
</protein>
<dbReference type="SUPFAM" id="SSF56672">
    <property type="entry name" value="DNA/RNA polymerases"/>
    <property type="match status" value="1"/>
</dbReference>
<keyword evidence="3" id="KW-1185">Reference proteome</keyword>
<evidence type="ECO:0000259" key="1">
    <source>
        <dbReference type="Pfam" id="PF17919"/>
    </source>
</evidence>
<name>A0AAE0Q912_9TELE</name>
<sequence length="90" mass="9725">MAPILTLPDPSRQFVVKVDASDLGVGAVLSQLARKDNCLHPCAFSHCLSPAEKKYAIGKRELLAVKLARRSGDTGWKVQSLLSYGQTAET</sequence>
<dbReference type="PANTHER" id="PTHR34072">
    <property type="entry name" value="ENZYMATIC POLYPROTEIN-RELATED"/>
    <property type="match status" value="1"/>
</dbReference>
<dbReference type="AlphaFoldDB" id="A0AAE0Q912"/>
<dbReference type="InterPro" id="IPR041577">
    <property type="entry name" value="RT_RNaseH_2"/>
</dbReference>
<dbReference type="Proteomes" id="UP001274896">
    <property type="component" value="Unassembled WGS sequence"/>
</dbReference>
<evidence type="ECO:0000313" key="2">
    <source>
        <dbReference type="EMBL" id="KAK3516050.1"/>
    </source>
</evidence>
<dbReference type="PANTHER" id="PTHR34072:SF42">
    <property type="entry name" value="INTEGRASE CATALYTIC DOMAIN-CONTAINING PROTEIN"/>
    <property type="match status" value="1"/>
</dbReference>
<proteinExistence type="predicted"/>